<proteinExistence type="predicted"/>
<dbReference type="InterPro" id="IPR007219">
    <property type="entry name" value="XnlR_reg_dom"/>
</dbReference>
<dbReference type="CDD" id="cd12148">
    <property type="entry name" value="fungal_TF_MHR"/>
    <property type="match status" value="1"/>
</dbReference>
<dbReference type="Proteomes" id="UP001444661">
    <property type="component" value="Unassembled WGS sequence"/>
</dbReference>
<keyword evidence="8" id="KW-1185">Reference proteome</keyword>
<dbReference type="PANTHER" id="PTHR47660:SF3">
    <property type="entry name" value="FINGER DOMAIN PROTEIN, PUTATIVE (AFU_ORTHOLOGUE AFUA_4G03310)-RELATED"/>
    <property type="match status" value="1"/>
</dbReference>
<keyword evidence="5" id="KW-0539">Nucleus</keyword>
<protein>
    <recommendedName>
        <fullName evidence="6">Xylanolytic transcriptional activator regulatory domain-containing protein</fullName>
    </recommendedName>
</protein>
<sequence>MPLRAYSRADLQGLHPSIYNLIYWVLKSYANGTISGFKYPPFIHAMQMQVPVPSQTLVNCFNIARKFDHPLPEVGRRSAKSSKREMSKTSELAASDFTDIDILTIFQAYLTYTMIAFFRLDLRKNLSFLREAMMRLQDLAYIASKQGLTSSADQQHTRPSWEAWLVTEAKRRTLYVLYLFDNVLSLQQGLPTFLETEIRGLPAPCSKSLWEAKTRREWDEKYNDHLVQWPGGGLRIDELWPIPADFNGASITRRRSRVDQWLVDVDEFGMMVYTVLSCTYGR</sequence>
<evidence type="ECO:0000256" key="1">
    <source>
        <dbReference type="ARBA" id="ARBA00022723"/>
    </source>
</evidence>
<accession>A0ABR1U826</accession>
<keyword evidence="3" id="KW-0805">Transcription regulation</keyword>
<dbReference type="PANTHER" id="PTHR47660">
    <property type="entry name" value="TRANSCRIPTION FACTOR WITH C2H2 AND ZN(2)-CYS(6) DNA BINDING DOMAIN (EUROFUNG)-RELATED-RELATED"/>
    <property type="match status" value="1"/>
</dbReference>
<evidence type="ECO:0000256" key="4">
    <source>
        <dbReference type="ARBA" id="ARBA00023163"/>
    </source>
</evidence>
<keyword evidence="2" id="KW-0862">Zinc</keyword>
<gene>
    <name evidence="7" type="ORF">PG993_000288</name>
</gene>
<evidence type="ECO:0000256" key="3">
    <source>
        <dbReference type="ARBA" id="ARBA00023015"/>
    </source>
</evidence>
<keyword evidence="1" id="KW-0479">Metal-binding</keyword>
<evidence type="ECO:0000313" key="8">
    <source>
        <dbReference type="Proteomes" id="UP001444661"/>
    </source>
</evidence>
<dbReference type="EMBL" id="JAQQWK010000001">
    <property type="protein sequence ID" value="KAK8055061.1"/>
    <property type="molecule type" value="Genomic_DNA"/>
</dbReference>
<evidence type="ECO:0000256" key="5">
    <source>
        <dbReference type="ARBA" id="ARBA00023242"/>
    </source>
</evidence>
<evidence type="ECO:0000256" key="2">
    <source>
        <dbReference type="ARBA" id="ARBA00022833"/>
    </source>
</evidence>
<dbReference type="Pfam" id="PF04082">
    <property type="entry name" value="Fungal_trans"/>
    <property type="match status" value="1"/>
</dbReference>
<evidence type="ECO:0000313" key="7">
    <source>
        <dbReference type="EMBL" id="KAK8055061.1"/>
    </source>
</evidence>
<keyword evidence="4" id="KW-0804">Transcription</keyword>
<reference evidence="7 8" key="1">
    <citation type="submission" date="2023-01" db="EMBL/GenBank/DDBJ databases">
        <title>Analysis of 21 Apiospora genomes using comparative genomics revels a genus with tremendous synthesis potential of carbohydrate active enzymes and secondary metabolites.</title>
        <authorList>
            <person name="Sorensen T."/>
        </authorList>
    </citation>
    <scope>NUCLEOTIDE SEQUENCE [LARGE SCALE GENOMIC DNA]</scope>
    <source>
        <strain evidence="7 8">CBS 33761</strain>
    </source>
</reference>
<name>A0ABR1U826_9PEZI</name>
<comment type="caution">
    <text evidence="7">The sequence shown here is derived from an EMBL/GenBank/DDBJ whole genome shotgun (WGS) entry which is preliminary data.</text>
</comment>
<organism evidence="7 8">
    <name type="scientific">Apiospora rasikravindrae</name>
    <dbReference type="NCBI Taxonomy" id="990691"/>
    <lineage>
        <taxon>Eukaryota</taxon>
        <taxon>Fungi</taxon>
        <taxon>Dikarya</taxon>
        <taxon>Ascomycota</taxon>
        <taxon>Pezizomycotina</taxon>
        <taxon>Sordariomycetes</taxon>
        <taxon>Xylariomycetidae</taxon>
        <taxon>Amphisphaeriales</taxon>
        <taxon>Apiosporaceae</taxon>
        <taxon>Apiospora</taxon>
    </lineage>
</organism>
<feature type="domain" description="Xylanolytic transcriptional activator regulatory" evidence="6">
    <location>
        <begin position="88"/>
        <end position="222"/>
    </location>
</feature>
<evidence type="ECO:0000259" key="6">
    <source>
        <dbReference type="Pfam" id="PF04082"/>
    </source>
</evidence>